<organism evidence="6 7">
    <name type="scientific">Oldenlandia corymbosa var. corymbosa</name>
    <dbReference type="NCBI Taxonomy" id="529605"/>
    <lineage>
        <taxon>Eukaryota</taxon>
        <taxon>Viridiplantae</taxon>
        <taxon>Streptophyta</taxon>
        <taxon>Embryophyta</taxon>
        <taxon>Tracheophyta</taxon>
        <taxon>Spermatophyta</taxon>
        <taxon>Magnoliopsida</taxon>
        <taxon>eudicotyledons</taxon>
        <taxon>Gunneridae</taxon>
        <taxon>Pentapetalae</taxon>
        <taxon>asterids</taxon>
        <taxon>lamiids</taxon>
        <taxon>Gentianales</taxon>
        <taxon>Rubiaceae</taxon>
        <taxon>Rubioideae</taxon>
        <taxon>Spermacoceae</taxon>
        <taxon>Hedyotis-Oldenlandia complex</taxon>
        <taxon>Oldenlandia</taxon>
    </lineage>
</organism>
<dbReference type="PROSITE" id="PS00518">
    <property type="entry name" value="ZF_RING_1"/>
    <property type="match status" value="1"/>
</dbReference>
<accession>A0AAV1EA45</accession>
<dbReference type="GO" id="GO:0008270">
    <property type="term" value="F:zinc ion binding"/>
    <property type="evidence" value="ECO:0007669"/>
    <property type="project" value="UniProtKB-KW"/>
</dbReference>
<proteinExistence type="predicted"/>
<dbReference type="Proteomes" id="UP001161247">
    <property type="component" value="Chromosome 8"/>
</dbReference>
<dbReference type="AlphaFoldDB" id="A0AAV1EA45"/>
<feature type="domain" description="RING-type" evidence="5">
    <location>
        <begin position="87"/>
        <end position="132"/>
    </location>
</feature>
<evidence type="ECO:0000313" key="6">
    <source>
        <dbReference type="EMBL" id="CAI9116578.1"/>
    </source>
</evidence>
<sequence length="151" mass="17363">MIPRVYLNKPIHLIDDEHCQSYPLKFFEMKKSPFAAKRSPGIVYGHFDFHNPVRVLSQCEGEENEVNPTQVSNPQKGTLAQLNLAKCVICDAKRPAKKMERSPKCGHYFCLGCIQQYIEDLIIQNAKNLYCPQPCCLRLLDPRVVADRDWV</sequence>
<dbReference type="PROSITE" id="PS50089">
    <property type="entry name" value="ZF_RING_2"/>
    <property type="match status" value="1"/>
</dbReference>
<keyword evidence="1" id="KW-0479">Metal-binding</keyword>
<reference evidence="6" key="1">
    <citation type="submission" date="2023-03" db="EMBL/GenBank/DDBJ databases">
        <authorList>
            <person name="Julca I."/>
        </authorList>
    </citation>
    <scope>NUCLEOTIDE SEQUENCE</scope>
</reference>
<dbReference type="EMBL" id="OX459125">
    <property type="protein sequence ID" value="CAI9116578.1"/>
    <property type="molecule type" value="Genomic_DNA"/>
</dbReference>
<gene>
    <name evidence="6" type="ORF">OLC1_LOCUS22838</name>
</gene>
<dbReference type="SUPFAM" id="SSF57850">
    <property type="entry name" value="RING/U-box"/>
    <property type="match status" value="1"/>
</dbReference>
<dbReference type="InterPro" id="IPR001841">
    <property type="entry name" value="Znf_RING"/>
</dbReference>
<evidence type="ECO:0000259" key="5">
    <source>
        <dbReference type="PROSITE" id="PS50089"/>
    </source>
</evidence>
<dbReference type="InterPro" id="IPR017907">
    <property type="entry name" value="Znf_RING_CS"/>
</dbReference>
<protein>
    <submittedName>
        <fullName evidence="6">OLC1v1017765C1</fullName>
    </submittedName>
</protein>
<keyword evidence="7" id="KW-1185">Reference proteome</keyword>
<keyword evidence="2 4" id="KW-0863">Zinc-finger</keyword>
<evidence type="ECO:0000256" key="3">
    <source>
        <dbReference type="ARBA" id="ARBA00022833"/>
    </source>
</evidence>
<dbReference type="Gene3D" id="3.30.40.10">
    <property type="entry name" value="Zinc/RING finger domain, C3HC4 (zinc finger)"/>
    <property type="match status" value="1"/>
</dbReference>
<dbReference type="InterPro" id="IPR013083">
    <property type="entry name" value="Znf_RING/FYVE/PHD"/>
</dbReference>
<evidence type="ECO:0000256" key="2">
    <source>
        <dbReference type="ARBA" id="ARBA00022771"/>
    </source>
</evidence>
<name>A0AAV1EA45_OLDCO</name>
<keyword evidence="3" id="KW-0862">Zinc</keyword>
<evidence type="ECO:0000313" key="7">
    <source>
        <dbReference type="Proteomes" id="UP001161247"/>
    </source>
</evidence>
<evidence type="ECO:0000256" key="4">
    <source>
        <dbReference type="PROSITE-ProRule" id="PRU00175"/>
    </source>
</evidence>
<evidence type="ECO:0000256" key="1">
    <source>
        <dbReference type="ARBA" id="ARBA00022723"/>
    </source>
</evidence>